<proteinExistence type="predicted"/>
<evidence type="ECO:0000313" key="1">
    <source>
        <dbReference type="EMBL" id="VMC97838.1"/>
    </source>
</evidence>
<dbReference type="Proteomes" id="UP000405447">
    <property type="component" value="Unassembled WGS sequence"/>
</dbReference>
<dbReference type="EMBL" id="CABCSJ010000008">
    <property type="protein sequence ID" value="VST73886.1"/>
    <property type="molecule type" value="Genomic_DNA"/>
</dbReference>
<name>A0A0T8F5W1_STREE</name>
<evidence type="ECO:0000313" key="4">
    <source>
        <dbReference type="Proteomes" id="UP000310997"/>
    </source>
</evidence>
<accession>A0A0T8F5W1</accession>
<dbReference type="EMBL" id="CAAQRO010000011">
    <property type="protein sequence ID" value="VMC97838.1"/>
    <property type="molecule type" value="Genomic_DNA"/>
</dbReference>
<dbReference type="Proteomes" id="UP000310997">
    <property type="component" value="Unassembled WGS sequence"/>
</dbReference>
<dbReference type="Pfam" id="PF10957">
    <property type="entry name" value="Spore_Cse60"/>
    <property type="match status" value="1"/>
</dbReference>
<protein>
    <submittedName>
        <fullName evidence="3">Uncharacterized protein</fullName>
    </submittedName>
</protein>
<dbReference type="Proteomes" id="UP000311381">
    <property type="component" value="Unassembled WGS sequence"/>
</dbReference>
<organism evidence="3 4">
    <name type="scientific">Streptococcus pneumoniae</name>
    <dbReference type="NCBI Taxonomy" id="1313"/>
    <lineage>
        <taxon>Bacteria</taxon>
        <taxon>Bacillati</taxon>
        <taxon>Bacillota</taxon>
        <taxon>Bacilli</taxon>
        <taxon>Lactobacillales</taxon>
        <taxon>Streptococcaceae</taxon>
        <taxon>Streptococcus</taxon>
    </lineage>
</organism>
<sequence length="111" mass="12203">MIKTVFFSCDYPHHEVIDDQINSWLAENPGIKLIDIKFQSNVSAVADSGVSAEYWHTSALIIYKVPSENNISSINSNGLGFIISCEKCGSLSIIKGKDVGQNVCYECKGEK</sequence>
<evidence type="ECO:0000313" key="5">
    <source>
        <dbReference type="Proteomes" id="UP000311381"/>
    </source>
</evidence>
<evidence type="ECO:0000313" key="2">
    <source>
        <dbReference type="EMBL" id="VST73886.1"/>
    </source>
</evidence>
<dbReference type="EMBL" id="CABDLL010000018">
    <property type="protein sequence ID" value="VTE42060.1"/>
    <property type="molecule type" value="Genomic_DNA"/>
</dbReference>
<dbReference type="RefSeq" id="WP_000598346.1">
    <property type="nucleotide sequence ID" value="NZ_CAJRMQ010000025.1"/>
</dbReference>
<reference evidence="4 5" key="1">
    <citation type="submission" date="2019-04" db="EMBL/GenBank/DDBJ databases">
        <authorList>
            <consortium name="Pathogen Informatics"/>
        </authorList>
    </citation>
    <scope>NUCLEOTIDE SEQUENCE [LARGE SCALE GENOMIC DNA]</scope>
    <source>
        <strain evidence="1 5">GPSC47</strain>
        <strain evidence="2 6">GPSC535</strain>
        <strain evidence="3 4">GPSC559</strain>
    </source>
</reference>
<dbReference type="InterPro" id="IPR020296">
    <property type="entry name" value="Spore_Cse60"/>
</dbReference>
<dbReference type="AlphaFoldDB" id="A0A0T8F5W1"/>
<evidence type="ECO:0000313" key="3">
    <source>
        <dbReference type="EMBL" id="VTE42060.1"/>
    </source>
</evidence>
<evidence type="ECO:0000313" key="6">
    <source>
        <dbReference type="Proteomes" id="UP000405447"/>
    </source>
</evidence>
<gene>
    <name evidence="1" type="ORF">SAMEA2627268_01546</name>
    <name evidence="2" type="ORF">SAMEA3389245_01836</name>
    <name evidence="3" type="ORF">SAMEA4038883_02090</name>
</gene>